<reference evidence="4" key="1">
    <citation type="journal article" date="2015" name="Genome Announc.">
        <title>Draft Genome Sequence of Anaerolineae Strain TC1, a Novel Isolate from a Methanogenic Wastewater Treatment System.</title>
        <authorList>
            <person name="Matsuura N."/>
            <person name="Tourlousse D.M."/>
            <person name="Sun L."/>
            <person name="Toyonaga M."/>
            <person name="Kuroda K."/>
            <person name="Ohashi A."/>
            <person name="Cruz R."/>
            <person name="Yamaguchi T."/>
            <person name="Sekiguchi Y."/>
        </authorList>
    </citation>
    <scope>NUCLEOTIDE SEQUENCE [LARGE SCALE GENOMIC DNA]</scope>
    <source>
        <strain evidence="4">TC1</strain>
    </source>
</reference>
<keyword evidence="2" id="KW-0812">Transmembrane</keyword>
<protein>
    <submittedName>
        <fullName evidence="4">Type IV leader peptidase family</fullName>
    </submittedName>
</protein>
<evidence type="ECO:0000256" key="1">
    <source>
        <dbReference type="ARBA" id="ARBA00005801"/>
    </source>
</evidence>
<evidence type="ECO:0000313" key="4">
    <source>
        <dbReference type="EMBL" id="GAP41352.1"/>
    </source>
</evidence>
<dbReference type="OrthoDB" id="163888at2"/>
<dbReference type="InterPro" id="IPR050882">
    <property type="entry name" value="Prepilin_peptidase/N-MTase"/>
</dbReference>
<comment type="similarity">
    <text evidence="1">Belongs to the peptidase A24 family.</text>
</comment>
<feature type="domain" description="Prepilin type IV endopeptidase peptidase" evidence="3">
    <location>
        <begin position="75"/>
        <end position="182"/>
    </location>
</feature>
<keyword evidence="2" id="KW-0472">Membrane</keyword>
<dbReference type="GO" id="GO:0006465">
    <property type="term" value="P:signal peptide processing"/>
    <property type="evidence" value="ECO:0007669"/>
    <property type="project" value="TreeGrafter"/>
</dbReference>
<dbReference type="PANTHER" id="PTHR30487:SF0">
    <property type="entry name" value="PREPILIN LEADER PEPTIDASE_N-METHYLTRANSFERASE-RELATED"/>
    <property type="match status" value="1"/>
</dbReference>
<feature type="transmembrane region" description="Helical" evidence="2">
    <location>
        <begin position="168"/>
        <end position="188"/>
    </location>
</feature>
<sequence>MLFYSFLLSILDVSISVVFIILISRLRIRLFRKTTSKIQFIKTSHKHFWIIPFNFLILIATYHIWSGGIKDFAFFTMMLLIILSNIDILTYFLPFELLFALIITILLQIHTAQQWSEKSIGFLSTAAILYLVYIISNRSEQKKEIGFGFGDVIYGSCLGMNLGWYGGLYSISFGLIISGLYAAILMLLGKEKESRIPLSPFFLVGLAIYERIIK</sequence>
<proteinExistence type="inferred from homology"/>
<dbReference type="GO" id="GO:0005886">
    <property type="term" value="C:plasma membrane"/>
    <property type="evidence" value="ECO:0007669"/>
    <property type="project" value="TreeGrafter"/>
</dbReference>
<keyword evidence="2" id="KW-1133">Transmembrane helix</keyword>
<dbReference type="AlphaFoldDB" id="A0A0S7BXK3"/>
<feature type="transmembrane region" description="Helical" evidence="2">
    <location>
        <begin position="6"/>
        <end position="26"/>
    </location>
</feature>
<accession>A0A0S7BXK3</accession>
<dbReference type="Proteomes" id="UP000053370">
    <property type="component" value="Unassembled WGS sequence"/>
</dbReference>
<dbReference type="STRING" id="1678840.ATC1_131338"/>
<name>A0A0S7BXK3_9CHLR</name>
<dbReference type="PANTHER" id="PTHR30487">
    <property type="entry name" value="TYPE 4 PREPILIN-LIKE PROTEINS LEADER PEPTIDE-PROCESSING ENZYME"/>
    <property type="match status" value="1"/>
</dbReference>
<feature type="transmembrane region" description="Helical" evidence="2">
    <location>
        <begin position="47"/>
        <end position="65"/>
    </location>
</feature>
<dbReference type="EMBL" id="DF968181">
    <property type="protein sequence ID" value="GAP41352.1"/>
    <property type="molecule type" value="Genomic_DNA"/>
</dbReference>
<evidence type="ECO:0000259" key="3">
    <source>
        <dbReference type="Pfam" id="PF01478"/>
    </source>
</evidence>
<feature type="transmembrane region" description="Helical" evidence="2">
    <location>
        <begin position="77"/>
        <end position="107"/>
    </location>
</feature>
<keyword evidence="5" id="KW-1185">Reference proteome</keyword>
<evidence type="ECO:0000256" key="2">
    <source>
        <dbReference type="SAM" id="Phobius"/>
    </source>
</evidence>
<feature type="transmembrane region" description="Helical" evidence="2">
    <location>
        <begin position="119"/>
        <end position="136"/>
    </location>
</feature>
<gene>
    <name evidence="4" type="ORF">ATC1_131338</name>
</gene>
<dbReference type="Pfam" id="PF01478">
    <property type="entry name" value="Peptidase_A24"/>
    <property type="match status" value="1"/>
</dbReference>
<dbReference type="InterPro" id="IPR000045">
    <property type="entry name" value="Prepilin_IV_endopep_pep"/>
</dbReference>
<dbReference type="GO" id="GO:0004190">
    <property type="term" value="F:aspartic-type endopeptidase activity"/>
    <property type="evidence" value="ECO:0007669"/>
    <property type="project" value="InterPro"/>
</dbReference>
<organism evidence="4">
    <name type="scientific">Flexilinea flocculi</name>
    <dbReference type="NCBI Taxonomy" id="1678840"/>
    <lineage>
        <taxon>Bacteria</taxon>
        <taxon>Bacillati</taxon>
        <taxon>Chloroflexota</taxon>
        <taxon>Anaerolineae</taxon>
        <taxon>Anaerolineales</taxon>
        <taxon>Anaerolineaceae</taxon>
        <taxon>Flexilinea</taxon>
    </lineage>
</organism>
<evidence type="ECO:0000313" key="5">
    <source>
        <dbReference type="Proteomes" id="UP000053370"/>
    </source>
</evidence>